<dbReference type="InterPro" id="IPR035595">
    <property type="entry name" value="UDP_glycos_trans_CS"/>
</dbReference>
<evidence type="ECO:0000256" key="3">
    <source>
        <dbReference type="ARBA" id="ARBA00022679"/>
    </source>
</evidence>
<keyword evidence="2 4" id="KW-0328">Glycosyltransferase</keyword>
<organism evidence="6 7">
    <name type="scientific">Castanea mollissima</name>
    <name type="common">Chinese chestnut</name>
    <dbReference type="NCBI Taxonomy" id="60419"/>
    <lineage>
        <taxon>Eukaryota</taxon>
        <taxon>Viridiplantae</taxon>
        <taxon>Streptophyta</taxon>
        <taxon>Embryophyta</taxon>
        <taxon>Tracheophyta</taxon>
        <taxon>Spermatophyta</taxon>
        <taxon>Magnoliopsida</taxon>
        <taxon>eudicotyledons</taxon>
        <taxon>Gunneridae</taxon>
        <taxon>Pentapetalae</taxon>
        <taxon>rosids</taxon>
        <taxon>fabids</taxon>
        <taxon>Fagales</taxon>
        <taxon>Fagaceae</taxon>
        <taxon>Castanea</taxon>
    </lineage>
</organism>
<dbReference type="Pfam" id="PF00201">
    <property type="entry name" value="UDPGT"/>
    <property type="match status" value="1"/>
</dbReference>
<dbReference type="SUPFAM" id="SSF53756">
    <property type="entry name" value="UDP-Glycosyltransferase/glycogen phosphorylase"/>
    <property type="match status" value="1"/>
</dbReference>
<comment type="similarity">
    <text evidence="1 4">Belongs to the UDP-glycosyltransferase family.</text>
</comment>
<reference evidence="6" key="1">
    <citation type="submission" date="2020-03" db="EMBL/GenBank/DDBJ databases">
        <title>Castanea mollissima Vanexum genome sequencing.</title>
        <authorList>
            <person name="Staton M."/>
        </authorList>
    </citation>
    <scope>NUCLEOTIDE SEQUENCE</scope>
    <source>
        <tissue evidence="6">Leaf</tissue>
    </source>
</reference>
<dbReference type="FunFam" id="3.40.50.2000:FF:000071">
    <property type="entry name" value="Glycosyltransferase"/>
    <property type="match status" value="1"/>
</dbReference>
<evidence type="ECO:0000256" key="2">
    <source>
        <dbReference type="ARBA" id="ARBA00022676"/>
    </source>
</evidence>
<proteinExistence type="inferred from homology"/>
<dbReference type="Gene3D" id="3.40.50.2000">
    <property type="entry name" value="Glycogen Phosphorylase B"/>
    <property type="match status" value="2"/>
</dbReference>
<dbReference type="EMBL" id="JRKL02000306">
    <property type="protein sequence ID" value="KAF3972753.1"/>
    <property type="molecule type" value="Genomic_DNA"/>
</dbReference>
<gene>
    <name evidence="6" type="ORF">CMV_003760</name>
</gene>
<dbReference type="AlphaFoldDB" id="A0A8J4RU11"/>
<keyword evidence="3 4" id="KW-0808">Transferase</keyword>
<name>A0A8J4RU11_9ROSI</name>
<dbReference type="PANTHER" id="PTHR48047:SF45">
    <property type="entry name" value="SCOPOLETIN GLUCOSYLTRANSFERASE-LIKE"/>
    <property type="match status" value="1"/>
</dbReference>
<keyword evidence="7" id="KW-1185">Reference proteome</keyword>
<dbReference type="OrthoDB" id="5835829at2759"/>
<accession>A0A8J4RU11</accession>
<evidence type="ECO:0000256" key="4">
    <source>
        <dbReference type="RuleBase" id="RU003718"/>
    </source>
</evidence>
<dbReference type="InterPro" id="IPR002213">
    <property type="entry name" value="UDP_glucos_trans"/>
</dbReference>
<evidence type="ECO:0000313" key="6">
    <source>
        <dbReference type="EMBL" id="KAF3972753.1"/>
    </source>
</evidence>
<comment type="caution">
    <text evidence="6">The sequence shown here is derived from an EMBL/GenBank/DDBJ whole genome shotgun (WGS) entry which is preliminary data.</text>
</comment>
<dbReference type="GO" id="GO:0035251">
    <property type="term" value="F:UDP-glucosyltransferase activity"/>
    <property type="evidence" value="ECO:0007669"/>
    <property type="project" value="TreeGrafter"/>
</dbReference>
<evidence type="ECO:0000256" key="1">
    <source>
        <dbReference type="ARBA" id="ARBA00009995"/>
    </source>
</evidence>
<dbReference type="CDD" id="cd03784">
    <property type="entry name" value="GT1_Gtf-like"/>
    <property type="match status" value="1"/>
</dbReference>
<dbReference type="Proteomes" id="UP000737018">
    <property type="component" value="Unassembled WGS sequence"/>
</dbReference>
<sequence>MNSRADQLKVFFLPFLVSGHMIPMVDLARLFAMHGVNVTIINTPANALLFQKAIDRDANSGHQIKTHILEFPSAQVGLPEGIENFNMITSHGMSHKLHYALSLLQKPIEQLFQEMTPDCIITDMFYPWTVDSAAKLGIPRLVFHTAGYFSQCAASSIKQHAPHLSVNSNADTFLLPDLPDTIEMTTLQLPRWVRTQDGYAQLMDRIRESERQSYGAVVNSFHELESAYEDHYTSITGIKAWSVGPVSLCVNRDAADKVERGNKVAPDEHEWLNWLNSKECNSVLYVSFGSLNKFSTAQLIELAHGLDASSHQFIWVLRQKDKDQDEGWLEDFEKHIKESNRGLIIRDWAPQLLILEHPAIGGLVTHCGWNSILEGVTAGLPMITWPLYAEQFYNEKFVTQVIKIGVSVGVTEWRQWDEEAREVVKREEIEKAVIFLMGSGVQAAEMKNRARELRNAAKRAIQNSGSSQSNLMSLIKELKSLKCGRS</sequence>
<evidence type="ECO:0000313" key="7">
    <source>
        <dbReference type="Proteomes" id="UP000737018"/>
    </source>
</evidence>
<dbReference type="PANTHER" id="PTHR48047">
    <property type="entry name" value="GLYCOSYLTRANSFERASE"/>
    <property type="match status" value="1"/>
</dbReference>
<dbReference type="PROSITE" id="PS00375">
    <property type="entry name" value="UDPGT"/>
    <property type="match status" value="1"/>
</dbReference>
<dbReference type="FunFam" id="3.40.50.2000:FF:000047">
    <property type="entry name" value="Glycosyltransferase"/>
    <property type="match status" value="1"/>
</dbReference>
<evidence type="ECO:0000256" key="5">
    <source>
        <dbReference type="RuleBase" id="RU362057"/>
    </source>
</evidence>
<dbReference type="EC" id="2.4.1.-" evidence="5"/>
<protein>
    <recommendedName>
        <fullName evidence="5">Glycosyltransferase</fullName>
        <ecNumber evidence="5">2.4.1.-</ecNumber>
    </recommendedName>
</protein>